<evidence type="ECO:0000256" key="4">
    <source>
        <dbReference type="ARBA" id="ARBA00022692"/>
    </source>
</evidence>
<comment type="subcellular location">
    <subcellularLocation>
        <location evidence="1">Mitochondrion inner membrane</location>
        <topology evidence="1">Multi-pass membrane protein</topology>
        <orientation evidence="1">Matrix side</orientation>
    </subcellularLocation>
</comment>
<evidence type="ECO:0000256" key="7">
    <source>
        <dbReference type="ARBA" id="ARBA00023128"/>
    </source>
</evidence>
<protein>
    <recommendedName>
        <fullName evidence="3">NADH dehydrogenase [ubiquinone] 1 alpha subcomplex subunit 11</fullName>
    </recommendedName>
    <alternativeName>
        <fullName evidence="9">Complex I-B14.7</fullName>
    </alternativeName>
    <alternativeName>
        <fullName evidence="10">NADH-ubiquinone oxidoreductase subunit B14.7</fullName>
    </alternativeName>
</protein>
<evidence type="ECO:0000313" key="13">
    <source>
        <dbReference type="Proteomes" id="UP001516400"/>
    </source>
</evidence>
<evidence type="ECO:0000256" key="2">
    <source>
        <dbReference type="ARBA" id="ARBA00008699"/>
    </source>
</evidence>
<evidence type="ECO:0000256" key="5">
    <source>
        <dbReference type="ARBA" id="ARBA00022792"/>
    </source>
</evidence>
<organism evidence="12 13">
    <name type="scientific">Cryptolaemus montrouzieri</name>
    <dbReference type="NCBI Taxonomy" id="559131"/>
    <lineage>
        <taxon>Eukaryota</taxon>
        <taxon>Metazoa</taxon>
        <taxon>Ecdysozoa</taxon>
        <taxon>Arthropoda</taxon>
        <taxon>Hexapoda</taxon>
        <taxon>Insecta</taxon>
        <taxon>Pterygota</taxon>
        <taxon>Neoptera</taxon>
        <taxon>Endopterygota</taxon>
        <taxon>Coleoptera</taxon>
        <taxon>Polyphaga</taxon>
        <taxon>Cucujiformia</taxon>
        <taxon>Coccinelloidea</taxon>
        <taxon>Coccinellidae</taxon>
        <taxon>Scymninae</taxon>
        <taxon>Scymnini</taxon>
        <taxon>Cryptolaemus</taxon>
    </lineage>
</organism>
<dbReference type="Proteomes" id="UP001516400">
    <property type="component" value="Unassembled WGS sequence"/>
</dbReference>
<evidence type="ECO:0000256" key="1">
    <source>
        <dbReference type="ARBA" id="ARBA00004292"/>
    </source>
</evidence>
<comment type="similarity">
    <text evidence="2">Belongs to the complex I NDUFA11 subunit family.</text>
</comment>
<evidence type="ECO:0000256" key="9">
    <source>
        <dbReference type="ARBA" id="ARBA00030608"/>
    </source>
</evidence>
<reference evidence="12 13" key="1">
    <citation type="journal article" date="2021" name="BMC Biol.">
        <title>Horizontally acquired antibacterial genes associated with adaptive radiation of ladybird beetles.</title>
        <authorList>
            <person name="Li H.S."/>
            <person name="Tang X.F."/>
            <person name="Huang Y.H."/>
            <person name="Xu Z.Y."/>
            <person name="Chen M.L."/>
            <person name="Du X.Y."/>
            <person name="Qiu B.Y."/>
            <person name="Chen P.T."/>
            <person name="Zhang W."/>
            <person name="Slipinski A."/>
            <person name="Escalona H.E."/>
            <person name="Waterhouse R.M."/>
            <person name="Zwick A."/>
            <person name="Pang H."/>
        </authorList>
    </citation>
    <scope>NUCLEOTIDE SEQUENCE [LARGE SCALE GENOMIC DNA]</scope>
    <source>
        <strain evidence="12">SYSU2018</strain>
    </source>
</reference>
<evidence type="ECO:0000256" key="11">
    <source>
        <dbReference type="SAM" id="Phobius"/>
    </source>
</evidence>
<dbReference type="PANTHER" id="PTHR21382:SF1">
    <property type="entry name" value="NADH DEHYDROGENASE [UBIQUINONE] 1 ALPHA SUBCOMPLEX SUBUNIT 11"/>
    <property type="match status" value="1"/>
</dbReference>
<evidence type="ECO:0000256" key="6">
    <source>
        <dbReference type="ARBA" id="ARBA00022989"/>
    </source>
</evidence>
<evidence type="ECO:0000256" key="8">
    <source>
        <dbReference type="ARBA" id="ARBA00023136"/>
    </source>
</evidence>
<dbReference type="EMBL" id="JABFTP020000185">
    <property type="protein sequence ID" value="KAL3288621.1"/>
    <property type="molecule type" value="Genomic_DNA"/>
</dbReference>
<proteinExistence type="inferred from homology"/>
<keyword evidence="7" id="KW-0496">Mitochondrion</keyword>
<evidence type="ECO:0000313" key="12">
    <source>
        <dbReference type="EMBL" id="KAL3288621.1"/>
    </source>
</evidence>
<dbReference type="InterPro" id="IPR039205">
    <property type="entry name" value="NDUFA11"/>
</dbReference>
<dbReference type="PANTHER" id="PTHR21382">
    <property type="entry name" value="NADH-UBIQUINONE OXIDOREDUCTASE SUBUNIT"/>
    <property type="match status" value="1"/>
</dbReference>
<feature type="transmembrane region" description="Helical" evidence="11">
    <location>
        <begin position="94"/>
        <end position="111"/>
    </location>
</feature>
<keyword evidence="6 11" id="KW-1133">Transmembrane helix</keyword>
<evidence type="ECO:0000256" key="10">
    <source>
        <dbReference type="ARBA" id="ARBA00031497"/>
    </source>
</evidence>
<keyword evidence="13" id="KW-1185">Reference proteome</keyword>
<keyword evidence="4 11" id="KW-0812">Transmembrane</keyword>
<dbReference type="AlphaFoldDB" id="A0ABD2PDA9"/>
<keyword evidence="5" id="KW-0999">Mitochondrion inner membrane</keyword>
<name>A0ABD2PDA9_9CUCU</name>
<keyword evidence="8 11" id="KW-0472">Membrane</keyword>
<sequence>MTSLFRKPNEEQKYNYFSKPDGEDVLEKFWCVIKPATVTALALSTIDVMLMSKPQGYGNILARYAFVSFPVIGCTTAFVLTSNAAAAIRKKQDRLNWVLGGAAAGSIIGIWRRRQPLGWFCAGTFGLIGYLRKYAADNNFPIMPETRPHYSLRSGAYDFTITKNIPGNYTTDAPK</sequence>
<comment type="caution">
    <text evidence="12">The sequence shown here is derived from an EMBL/GenBank/DDBJ whole genome shotgun (WGS) entry which is preliminary data.</text>
</comment>
<feature type="transmembrane region" description="Helical" evidence="11">
    <location>
        <begin position="60"/>
        <end position="82"/>
    </location>
</feature>
<dbReference type="GO" id="GO:0005743">
    <property type="term" value="C:mitochondrial inner membrane"/>
    <property type="evidence" value="ECO:0007669"/>
    <property type="project" value="UniProtKB-SubCell"/>
</dbReference>
<accession>A0ABD2PDA9</accession>
<evidence type="ECO:0000256" key="3">
    <source>
        <dbReference type="ARBA" id="ARBA00018191"/>
    </source>
</evidence>
<gene>
    <name evidence="12" type="ORF">HHI36_003057</name>
</gene>